<evidence type="ECO:0000313" key="2">
    <source>
        <dbReference type="Proteomes" id="UP001642485"/>
    </source>
</evidence>
<accession>A0ABP0T5S3</accession>
<name>A0ABP0T5S3_RICHE</name>
<keyword evidence="2" id="KW-1185">Reference proteome</keyword>
<sequence>MEWLEFTIDAYKFKIFQICSTGDLSKISKYLQNIEKISVAPEYVPEINSLLTYSKLMQFIFEISNENALVERTTTENIKKEAIVAEEVIDTPATKIIYEPFVRSVSEAPRDKDSFKKIEAIINAGDHASLTQLDQKLVQKYFKYKKEKIQKQQV</sequence>
<reference evidence="1 2" key="1">
    <citation type="submission" date="2024-02" db="EMBL/GenBank/DDBJ databases">
        <authorList>
            <person name="Nijsse B."/>
            <person name="Sprong H."/>
        </authorList>
    </citation>
    <scope>NUCLEOTIDE SEQUENCE [LARGE SCALE GENOMIC DNA]</scope>
    <source>
        <strain evidence="1">OB144</strain>
    </source>
</reference>
<proteinExistence type="predicted"/>
<dbReference type="RefSeq" id="WP_010422986.1">
    <property type="nucleotide sequence ID" value="NZ_OY974080.1"/>
</dbReference>
<evidence type="ECO:0000313" key="1">
    <source>
        <dbReference type="EMBL" id="CAK9121437.1"/>
    </source>
</evidence>
<dbReference type="Proteomes" id="UP001642485">
    <property type="component" value="Chromosome"/>
</dbReference>
<dbReference type="EMBL" id="OZ018776">
    <property type="protein sequence ID" value="CAK9121437.1"/>
    <property type="molecule type" value="Genomic_DNA"/>
</dbReference>
<protein>
    <submittedName>
        <fullName evidence="1">Uncharacterized protein</fullName>
    </submittedName>
</protein>
<gene>
    <name evidence="1" type="ORF">OB144RH_06575</name>
</gene>
<organism evidence="1 2">
    <name type="scientific">Rickettsia helvetica</name>
    <dbReference type="NCBI Taxonomy" id="35789"/>
    <lineage>
        <taxon>Bacteria</taxon>
        <taxon>Pseudomonadati</taxon>
        <taxon>Pseudomonadota</taxon>
        <taxon>Alphaproteobacteria</taxon>
        <taxon>Rickettsiales</taxon>
        <taxon>Rickettsiaceae</taxon>
        <taxon>Rickettsieae</taxon>
        <taxon>Rickettsia</taxon>
        <taxon>spotted fever group</taxon>
    </lineage>
</organism>